<organism evidence="2 3">
    <name type="scientific">Rhodococcus hoagii</name>
    <name type="common">Corynebacterium equii</name>
    <dbReference type="NCBI Taxonomy" id="43767"/>
    <lineage>
        <taxon>Bacteria</taxon>
        <taxon>Bacillati</taxon>
        <taxon>Actinomycetota</taxon>
        <taxon>Actinomycetes</taxon>
        <taxon>Mycobacteriales</taxon>
        <taxon>Nocardiaceae</taxon>
        <taxon>Prescottella</taxon>
    </lineage>
</organism>
<evidence type="ECO:0000313" key="3">
    <source>
        <dbReference type="Proteomes" id="UP000603463"/>
    </source>
</evidence>
<dbReference type="Proteomes" id="UP000603463">
    <property type="component" value="Unassembled WGS sequence"/>
</dbReference>
<protein>
    <submittedName>
        <fullName evidence="2">Uncharacterized protein</fullName>
    </submittedName>
</protein>
<dbReference type="EMBL" id="WUXR01000012">
    <property type="protein sequence ID" value="MBM4567503.1"/>
    <property type="molecule type" value="Genomic_DNA"/>
</dbReference>
<proteinExistence type="predicted"/>
<evidence type="ECO:0000313" key="2">
    <source>
        <dbReference type="EMBL" id="NKT78226.1"/>
    </source>
</evidence>
<evidence type="ECO:0000313" key="1">
    <source>
        <dbReference type="EMBL" id="MBM4567503.1"/>
    </source>
</evidence>
<dbReference type="AlphaFoldDB" id="A0A9Q5EYL1"/>
<dbReference type="Proteomes" id="UP000808906">
    <property type="component" value="Unassembled WGS sequence"/>
</dbReference>
<accession>A0A9Q5EYL1</accession>
<gene>
    <name evidence="1" type="ORF">GS441_19390</name>
    <name evidence="2" type="ORF">GS882_08940</name>
</gene>
<dbReference type="EMBL" id="WVBC01000030">
    <property type="protein sequence ID" value="NKT78226.1"/>
    <property type="molecule type" value="Genomic_DNA"/>
</dbReference>
<reference evidence="1" key="1">
    <citation type="submission" date="2019-11" db="EMBL/GenBank/DDBJ databases">
        <title>Spread of Macrolides and rifampicin resistant Rhodococcus equi in clinical isolates in the USA.</title>
        <authorList>
            <person name="Alvarez-Narvaez S."/>
            <person name="Huber L."/>
            <person name="Cohen N.D."/>
            <person name="Slovis N."/>
            <person name="Greiter M."/>
            <person name="Giguere S."/>
            <person name="Hart K."/>
        </authorList>
    </citation>
    <scope>NUCLEOTIDE SEQUENCE</scope>
    <source>
        <strain evidence="1">Lh_17</strain>
    </source>
</reference>
<name>A0A9Q5EYL1_RHOHA</name>
<sequence length="100" mass="11111">MSTRDELANLIAQADSQEVGAMDPRTVGTMYGHLADAILAAGYHGPVRGERWEYAVRRNGITYPNVFLTADEAWKWSEGFTARSAETEVVRRLVGPWEVA</sequence>
<comment type="caution">
    <text evidence="2">The sequence shown here is derived from an EMBL/GenBank/DDBJ whole genome shotgun (WGS) entry which is preliminary data.</text>
</comment>
<dbReference type="RefSeq" id="WP_205915050.1">
    <property type="nucleotide sequence ID" value="NZ_JAJNNF010000073.1"/>
</dbReference>
<reference evidence="2" key="2">
    <citation type="journal article" date="2020" name="Environ. Microbiol.">
        <title>The novel and transferable erm(51) gene confers Macrolides, Lincosamides, and Streptogramins B (MLSB) resistance to clonal Rhodococcus equi in the environment.</title>
        <authorList>
            <person name="Huber L."/>
            <person name="Giguere S."/>
            <person name="Slovis N.M."/>
            <person name="Alvarez-Narvaez S."/>
            <person name="Hart K.A."/>
            <person name="Greiter M."/>
            <person name="Morris E.R.A."/>
            <person name="Cohen N.D."/>
        </authorList>
    </citation>
    <scope>NUCLEOTIDE SEQUENCE</scope>
    <source>
        <strain evidence="2">Lh_116_1</strain>
    </source>
</reference>